<reference evidence="1" key="1">
    <citation type="submission" date="2021-03" db="EMBL/GenBank/DDBJ databases">
        <authorList>
            <person name="Tagirdzhanova G."/>
        </authorList>
    </citation>
    <scope>NUCLEOTIDE SEQUENCE</scope>
</reference>
<organism evidence="1 2">
    <name type="scientific">Imshaugia aleurites</name>
    <dbReference type="NCBI Taxonomy" id="172621"/>
    <lineage>
        <taxon>Eukaryota</taxon>
        <taxon>Fungi</taxon>
        <taxon>Dikarya</taxon>
        <taxon>Ascomycota</taxon>
        <taxon>Pezizomycotina</taxon>
        <taxon>Lecanoromycetes</taxon>
        <taxon>OSLEUM clade</taxon>
        <taxon>Lecanoromycetidae</taxon>
        <taxon>Lecanorales</taxon>
        <taxon>Lecanorineae</taxon>
        <taxon>Parmeliaceae</taxon>
        <taxon>Imshaugia</taxon>
    </lineage>
</organism>
<dbReference type="Proteomes" id="UP000664534">
    <property type="component" value="Unassembled WGS sequence"/>
</dbReference>
<sequence length="153" mass="17221">MGSDPIRTFSLVNFPTRINYITDVPCQQFHRTYVEIASPAPVEDDREYPIAEFLENSMANHVKKEEALTVERTSMPAALSNTEATPWLMWMGWVDYFAGCGRAPTALVEPNKLVQAGEGHLLRLCEAVNRVVVAWNAHAKKMPNYISRVLDSP</sequence>
<comment type="caution">
    <text evidence="1">The sequence shown here is derived from an EMBL/GenBank/DDBJ whole genome shotgun (WGS) entry which is preliminary data.</text>
</comment>
<dbReference type="EMBL" id="CAJPDT010000052">
    <property type="protein sequence ID" value="CAF9929182.1"/>
    <property type="molecule type" value="Genomic_DNA"/>
</dbReference>
<dbReference type="AlphaFoldDB" id="A0A8H3IIF1"/>
<keyword evidence="2" id="KW-1185">Reference proteome</keyword>
<evidence type="ECO:0000313" key="1">
    <source>
        <dbReference type="EMBL" id="CAF9929182.1"/>
    </source>
</evidence>
<gene>
    <name evidence="1" type="ORF">IMSHALPRED_007838</name>
</gene>
<name>A0A8H3IIF1_9LECA</name>
<proteinExistence type="predicted"/>
<protein>
    <submittedName>
        <fullName evidence="1">Uncharacterized protein</fullName>
    </submittedName>
</protein>
<evidence type="ECO:0000313" key="2">
    <source>
        <dbReference type="Proteomes" id="UP000664534"/>
    </source>
</evidence>
<accession>A0A8H3IIF1</accession>